<reference evidence="2" key="1">
    <citation type="submission" date="2023-06" db="EMBL/GenBank/DDBJ databases">
        <title>Genome-scale phylogeny and comparative genomics of the fungal order Sordariales.</title>
        <authorList>
            <consortium name="Lawrence Berkeley National Laboratory"/>
            <person name="Hensen N."/>
            <person name="Bonometti L."/>
            <person name="Westerberg I."/>
            <person name="Brannstrom I.O."/>
            <person name="Guillou S."/>
            <person name="Cros-Aarteil S."/>
            <person name="Calhoun S."/>
            <person name="Haridas S."/>
            <person name="Kuo A."/>
            <person name="Mondo S."/>
            <person name="Pangilinan J."/>
            <person name="Riley R."/>
            <person name="Labutti K."/>
            <person name="Andreopoulos B."/>
            <person name="Lipzen A."/>
            <person name="Chen C."/>
            <person name="Yanf M."/>
            <person name="Daum C."/>
            <person name="Ng V."/>
            <person name="Clum A."/>
            <person name="Steindorff A."/>
            <person name="Ohm R."/>
            <person name="Martin F."/>
            <person name="Silar P."/>
            <person name="Natvig D."/>
            <person name="Lalanne C."/>
            <person name="Gautier V."/>
            <person name="Ament-Velasquez S.L."/>
            <person name="Kruys A."/>
            <person name="Hutchinson M.I."/>
            <person name="Powell A.J."/>
            <person name="Barry K."/>
            <person name="Miller A.N."/>
            <person name="Grigoriev I.V."/>
            <person name="Debuchy R."/>
            <person name="Gladieux P."/>
            <person name="Thoren M.H."/>
            <person name="Johannesson H."/>
        </authorList>
    </citation>
    <scope>NUCLEOTIDE SEQUENCE</scope>
    <source>
        <strain evidence="2">PSN4</strain>
    </source>
</reference>
<sequence length="255" mass="28074">MTTTNPRIRIREAVPADARAMAEIDFAAFGTDIIGQLLNPPPVSEAAKEKMAHSYFPPEGNFKPNAETIFMVAELLPQDGPADGPGEIVAWGKWVLRREPMDEEGWNVSHDMPPPSDGHEGVNVKVYNWFIAEIHRNLTKIVRGEPHLYLKGLACAPTRQRLGAGSALVRWGNDLADSLGLVSYIEASPHGYSVYKKQGFEDVLALDFKVTETWGAIKEEGRNWGENNAVEIGGPLAPGCLRTVVMRRPARPLPN</sequence>
<dbReference type="EMBL" id="MU839830">
    <property type="protein sequence ID" value="KAK1757817.1"/>
    <property type="molecule type" value="Genomic_DNA"/>
</dbReference>
<protein>
    <recommendedName>
        <fullName evidence="1">N-acetyltransferase domain-containing protein</fullName>
    </recommendedName>
</protein>
<dbReference type="Pfam" id="PF00583">
    <property type="entry name" value="Acetyltransf_1"/>
    <property type="match status" value="1"/>
</dbReference>
<dbReference type="InterPro" id="IPR016181">
    <property type="entry name" value="Acyl_CoA_acyltransferase"/>
</dbReference>
<dbReference type="PANTHER" id="PTHR42791">
    <property type="entry name" value="GNAT FAMILY ACETYLTRANSFERASE"/>
    <property type="match status" value="1"/>
</dbReference>
<dbReference type="SUPFAM" id="SSF55729">
    <property type="entry name" value="Acyl-CoA N-acyltransferases (Nat)"/>
    <property type="match status" value="1"/>
</dbReference>
<feature type="domain" description="N-acetyltransferase" evidence="1">
    <location>
        <begin position="60"/>
        <end position="251"/>
    </location>
</feature>
<dbReference type="PANTHER" id="PTHR42791:SF17">
    <property type="entry name" value="ACETYLTRANSFERASE, GNAT FAMILY FAMILY (AFU_ORTHOLOGUE AFUA_8G05690)"/>
    <property type="match status" value="1"/>
</dbReference>
<proteinExistence type="predicted"/>
<dbReference type="AlphaFoldDB" id="A0AAJ0BH19"/>
<dbReference type="Proteomes" id="UP001239445">
    <property type="component" value="Unassembled WGS sequence"/>
</dbReference>
<name>A0AAJ0BH19_9PEZI</name>
<evidence type="ECO:0000313" key="3">
    <source>
        <dbReference type="Proteomes" id="UP001239445"/>
    </source>
</evidence>
<organism evidence="2 3">
    <name type="scientific">Echria macrotheca</name>
    <dbReference type="NCBI Taxonomy" id="438768"/>
    <lineage>
        <taxon>Eukaryota</taxon>
        <taxon>Fungi</taxon>
        <taxon>Dikarya</taxon>
        <taxon>Ascomycota</taxon>
        <taxon>Pezizomycotina</taxon>
        <taxon>Sordariomycetes</taxon>
        <taxon>Sordariomycetidae</taxon>
        <taxon>Sordariales</taxon>
        <taxon>Schizotheciaceae</taxon>
        <taxon>Echria</taxon>
    </lineage>
</organism>
<dbReference type="PROSITE" id="PS51186">
    <property type="entry name" value="GNAT"/>
    <property type="match status" value="1"/>
</dbReference>
<evidence type="ECO:0000313" key="2">
    <source>
        <dbReference type="EMBL" id="KAK1757817.1"/>
    </source>
</evidence>
<accession>A0AAJ0BH19</accession>
<dbReference type="InterPro" id="IPR000182">
    <property type="entry name" value="GNAT_dom"/>
</dbReference>
<dbReference type="GO" id="GO:0016747">
    <property type="term" value="F:acyltransferase activity, transferring groups other than amino-acyl groups"/>
    <property type="evidence" value="ECO:0007669"/>
    <property type="project" value="InterPro"/>
</dbReference>
<evidence type="ECO:0000259" key="1">
    <source>
        <dbReference type="PROSITE" id="PS51186"/>
    </source>
</evidence>
<gene>
    <name evidence="2" type="ORF">QBC47DRAFT_165683</name>
</gene>
<comment type="caution">
    <text evidence="2">The sequence shown here is derived from an EMBL/GenBank/DDBJ whole genome shotgun (WGS) entry which is preliminary data.</text>
</comment>
<dbReference type="InterPro" id="IPR052523">
    <property type="entry name" value="Trichothecene_AcTrans"/>
</dbReference>
<keyword evidence="3" id="KW-1185">Reference proteome</keyword>
<dbReference type="Gene3D" id="3.40.630.30">
    <property type="match status" value="1"/>
</dbReference>